<dbReference type="RefSeq" id="WP_200198843.1">
    <property type="nucleotide sequence ID" value="NZ_JAENHM010000083.1"/>
</dbReference>
<evidence type="ECO:0000313" key="6">
    <source>
        <dbReference type="Proteomes" id="UP000652760"/>
    </source>
</evidence>
<sequence length="666" mass="75408">MTAPFTTRMLHLTVNIKGITTHKGAMRQLDYNVDDDKMHDSDLIHTGLDLPKDAPSGDVINTTSKALSASFADQKAWERAHRDEQKKLLDSGRKSLTAERRAAIEKQLREWKGFVTKRRSGIIKGFILALPRDITDDQQRELMKGWMESLTRNGERSPRGKNRKPVAVCAIHRNRGRNPHAHVIVINELETEYEARKRAEARSDGGKRTRVRRQYVIDTFADRSGKFAIRRHWRDYVNPMLETWGAPVRLEVESFETLGITDRAPQRHVGASTTIAAEKGKPHDASKAKHNRQAKQLEMAVAELDARQQHLAEWETDLRGRQAEQDRDRERALEAEQAAIVAAGAAELAAGRGDEWRRCALDALRRVADAEMERDAVTAEREIARKELEAERAAQAAAAQRASSLEETLTVLCRAYGCEQDELWAVMDSGARAIRVQQAAEARVRARIDKINRDRTEEMAGVIRVHAGAMRAKDEELTRARREAQLRMEEADRLETQNTLLRRQVQTLTSVVEHAVRVLSIWLSTVKERAQSKLAVLIEAVMPRMAALTVENQTIEIYRVAPDAKSARLALREYLKADAADDDHAVRHDQRVRAELARVAIKDQHLNAKQMVLHEDATTLQRLADALFEKSHRYGGDVLRSLRGDLAQLKTVADKHVQPQPTERAR</sequence>
<evidence type="ECO:0000256" key="2">
    <source>
        <dbReference type="ARBA" id="ARBA00022971"/>
    </source>
</evidence>
<dbReference type="Gene3D" id="3.30.930.30">
    <property type="match status" value="1"/>
</dbReference>
<proteinExistence type="inferred from homology"/>
<feature type="coiled-coil region" evidence="3">
    <location>
        <begin position="367"/>
        <end position="396"/>
    </location>
</feature>
<protein>
    <submittedName>
        <fullName evidence="5">MobA/MobL family protein</fullName>
    </submittedName>
</protein>
<evidence type="ECO:0000256" key="1">
    <source>
        <dbReference type="ARBA" id="ARBA00010873"/>
    </source>
</evidence>
<accession>A0ABS1FFF7</accession>
<organism evidence="5 6">
    <name type="scientific">Azospirillum endophyticum</name>
    <dbReference type="NCBI Taxonomy" id="2800326"/>
    <lineage>
        <taxon>Bacteria</taxon>
        <taxon>Pseudomonadati</taxon>
        <taxon>Pseudomonadota</taxon>
        <taxon>Alphaproteobacteria</taxon>
        <taxon>Rhodospirillales</taxon>
        <taxon>Azospirillaceae</taxon>
        <taxon>Azospirillum</taxon>
    </lineage>
</organism>
<name>A0ABS1FFF7_9PROT</name>
<feature type="domain" description="MobA/MobL protein" evidence="4">
    <location>
        <begin position="117"/>
        <end position="274"/>
    </location>
</feature>
<evidence type="ECO:0000313" key="5">
    <source>
        <dbReference type="EMBL" id="MBK1842169.1"/>
    </source>
</evidence>
<comment type="caution">
    <text evidence="5">The sequence shown here is derived from an EMBL/GenBank/DDBJ whole genome shotgun (WGS) entry which is preliminary data.</text>
</comment>
<dbReference type="EMBL" id="JAENHM010000083">
    <property type="protein sequence ID" value="MBK1842169.1"/>
    <property type="molecule type" value="Genomic_DNA"/>
</dbReference>
<dbReference type="Pfam" id="PF03389">
    <property type="entry name" value="MobA_MobL"/>
    <property type="match status" value="1"/>
</dbReference>
<feature type="coiled-coil region" evidence="3">
    <location>
        <begin position="474"/>
        <end position="511"/>
    </location>
</feature>
<gene>
    <name evidence="5" type="ORF">JHL17_32715</name>
</gene>
<keyword evidence="3" id="KW-0175">Coiled coil</keyword>
<reference evidence="6" key="1">
    <citation type="submission" date="2021-01" db="EMBL/GenBank/DDBJ databases">
        <title>Genome public.</title>
        <authorList>
            <person name="Liu C."/>
            <person name="Sun Q."/>
        </authorList>
    </citation>
    <scope>NUCLEOTIDE SEQUENCE [LARGE SCALE GENOMIC DNA]</scope>
    <source>
        <strain evidence="6">YIM B02556</strain>
    </source>
</reference>
<evidence type="ECO:0000256" key="3">
    <source>
        <dbReference type="SAM" id="Coils"/>
    </source>
</evidence>
<keyword evidence="2" id="KW-0184">Conjugation</keyword>
<comment type="similarity">
    <text evidence="1">Belongs to the MobA/MobL family.</text>
</comment>
<dbReference type="InterPro" id="IPR005053">
    <property type="entry name" value="MobA_MobL"/>
</dbReference>
<evidence type="ECO:0000259" key="4">
    <source>
        <dbReference type="Pfam" id="PF03389"/>
    </source>
</evidence>
<keyword evidence="6" id="KW-1185">Reference proteome</keyword>
<dbReference type="Proteomes" id="UP000652760">
    <property type="component" value="Unassembled WGS sequence"/>
</dbReference>